<reference evidence="5 6" key="1">
    <citation type="submission" date="2019-08" db="EMBL/GenBank/DDBJ databases">
        <title>In-depth cultivation of the pig gut microbiome towards novel bacterial diversity and tailored functional studies.</title>
        <authorList>
            <person name="Wylensek D."/>
            <person name="Hitch T.C.A."/>
            <person name="Clavel T."/>
        </authorList>
    </citation>
    <scope>NUCLEOTIDE SEQUENCE [LARGE SCALE GENOMIC DNA]</scope>
    <source>
        <strain evidence="5 6">WCA-389-WT-23D1</strain>
    </source>
</reference>
<feature type="domain" description="4Fe-4S ferredoxin-type" evidence="4">
    <location>
        <begin position="226"/>
        <end position="257"/>
    </location>
</feature>
<feature type="domain" description="4Fe-4S ferredoxin-type" evidence="4">
    <location>
        <begin position="308"/>
        <end position="336"/>
    </location>
</feature>
<organism evidence="5 6">
    <name type="scientific">Clostridium porci</name>
    <dbReference type="NCBI Taxonomy" id="2605778"/>
    <lineage>
        <taxon>Bacteria</taxon>
        <taxon>Bacillati</taxon>
        <taxon>Bacillota</taxon>
        <taxon>Clostridia</taxon>
        <taxon>Eubacteriales</taxon>
        <taxon>Clostridiaceae</taxon>
        <taxon>Clostridium</taxon>
    </lineage>
</organism>
<evidence type="ECO:0000259" key="4">
    <source>
        <dbReference type="PROSITE" id="PS51379"/>
    </source>
</evidence>
<keyword evidence="2" id="KW-0408">Iron</keyword>
<dbReference type="GO" id="GO:0046872">
    <property type="term" value="F:metal ion binding"/>
    <property type="evidence" value="ECO:0007669"/>
    <property type="project" value="UniProtKB-KW"/>
</dbReference>
<evidence type="ECO:0000313" key="6">
    <source>
        <dbReference type="Proteomes" id="UP000429958"/>
    </source>
</evidence>
<evidence type="ECO:0000313" key="5">
    <source>
        <dbReference type="EMBL" id="MSS37488.1"/>
    </source>
</evidence>
<dbReference type="InterPro" id="IPR014259">
    <property type="entry name" value="Sulphite_reductase_A"/>
</dbReference>
<name>A0A7X2NMJ3_9CLOT</name>
<accession>A0A7X2NMJ3</accession>
<dbReference type="PROSITE" id="PS51379">
    <property type="entry name" value="4FE4S_FER_2"/>
    <property type="match status" value="2"/>
</dbReference>
<dbReference type="PANTHER" id="PTHR40447">
    <property type="entry name" value="ANAEROBIC SULFITE REDUCTASE SUBUNIT A"/>
    <property type="match status" value="1"/>
</dbReference>
<dbReference type="PANTHER" id="PTHR40447:SF1">
    <property type="entry name" value="ANAEROBIC SULFITE REDUCTASE SUBUNIT A"/>
    <property type="match status" value="1"/>
</dbReference>
<proteinExistence type="predicted"/>
<dbReference type="AlphaFoldDB" id="A0A7X2NMJ3"/>
<dbReference type="NCBIfam" id="TIGR02910">
    <property type="entry name" value="sulfite_red_A"/>
    <property type="match status" value="1"/>
</dbReference>
<dbReference type="Pfam" id="PF17179">
    <property type="entry name" value="Fer4_22"/>
    <property type="match status" value="1"/>
</dbReference>
<dbReference type="EMBL" id="VUMD01000011">
    <property type="protein sequence ID" value="MSS37488.1"/>
    <property type="molecule type" value="Genomic_DNA"/>
</dbReference>
<protein>
    <submittedName>
        <fullName evidence="5">Anaerobic sulfite reductase subunit A</fullName>
    </submittedName>
</protein>
<dbReference type="GO" id="GO:0051536">
    <property type="term" value="F:iron-sulfur cluster binding"/>
    <property type="evidence" value="ECO:0007669"/>
    <property type="project" value="UniProtKB-KW"/>
</dbReference>
<gene>
    <name evidence="5" type="primary">asrA</name>
    <name evidence="5" type="ORF">FYJ39_13110</name>
</gene>
<evidence type="ECO:0000256" key="3">
    <source>
        <dbReference type="ARBA" id="ARBA00023014"/>
    </source>
</evidence>
<keyword evidence="6" id="KW-1185">Reference proteome</keyword>
<keyword evidence="3" id="KW-0411">Iron-sulfur</keyword>
<keyword evidence="1" id="KW-0479">Metal-binding</keyword>
<evidence type="ECO:0000256" key="1">
    <source>
        <dbReference type="ARBA" id="ARBA00022723"/>
    </source>
</evidence>
<sequence length="347" mass="39945">MGYQLQKGEMQQLFDALSRDYILLGPVKRKGEGMYSDTDVVRYGELKQWKDLEWDVKSHYSFKEAILPITQILFYFIEDEIKEADAEHRKPAVVFMRSCDVHALKRLDEIYLRNRFEDYYYKRLREKVKIVLMGCESSCKSGFCVSMGTNRTEDYDCAVNIRQNGEAAELDSRWVVLDELLGGSDRALGKSAFKSLMLKSVIPDSVTENWVKVAVPKNCGSDLVHGDFWKEYDSRCIACGRCNFVCPTCTCFTMQDIFYQDNGRSGERRRVHASCMVDGYTDVAGGGSYRKSNGQRMRFKVLHKISDFKKQFGYQMCVGCGRCDDICPEYISFSDCVNRIADMEQEV</sequence>
<dbReference type="Proteomes" id="UP000429958">
    <property type="component" value="Unassembled WGS sequence"/>
</dbReference>
<dbReference type="InterPro" id="IPR017900">
    <property type="entry name" value="4Fe4S_Fe_S_CS"/>
</dbReference>
<dbReference type="RefSeq" id="WP_154472930.1">
    <property type="nucleotide sequence ID" value="NZ_DBEWUL010000211.1"/>
</dbReference>
<dbReference type="PROSITE" id="PS00198">
    <property type="entry name" value="4FE4S_FER_1"/>
    <property type="match status" value="2"/>
</dbReference>
<comment type="caution">
    <text evidence="5">The sequence shown here is derived from an EMBL/GenBank/DDBJ whole genome shotgun (WGS) entry which is preliminary data.</text>
</comment>
<dbReference type="InterPro" id="IPR017896">
    <property type="entry name" value="4Fe4S_Fe-S-bd"/>
</dbReference>
<evidence type="ECO:0000256" key="2">
    <source>
        <dbReference type="ARBA" id="ARBA00023004"/>
    </source>
</evidence>
<dbReference type="SUPFAM" id="SSF46548">
    <property type="entry name" value="alpha-helical ferredoxin"/>
    <property type="match status" value="1"/>
</dbReference>
<dbReference type="InterPro" id="IPR009051">
    <property type="entry name" value="Helical_ferredxn"/>
</dbReference>
<dbReference type="Gene3D" id="1.10.1060.10">
    <property type="entry name" value="Alpha-helical ferredoxin"/>
    <property type="match status" value="1"/>
</dbReference>